<feature type="binding site" evidence="14">
    <location>
        <position position="328"/>
    </location>
    <ligand>
        <name>Zn(2+)</name>
        <dbReference type="ChEBI" id="CHEBI:29105"/>
        <note>catalytic</note>
    </ligand>
</feature>
<evidence type="ECO:0000259" key="16">
    <source>
        <dbReference type="SMART" id="SM01263"/>
    </source>
</evidence>
<comment type="catalytic activity">
    <reaction evidence="1">
        <text>Release of an N-terminal amino acid, Xaa-|-Yaa- from a peptide, amide or arylamide. Xaa is preferably Ala, but may be most amino acids including Pro (slow action). When a terminal hydrophobic residue is followed by a prolyl residue, the two may be released as an intact Xaa-Pro dipeptide.</text>
        <dbReference type="EC" id="3.4.11.2"/>
    </reaction>
</comment>
<accession>A0A397NPV6</accession>
<dbReference type="PANTHER" id="PTHR45726:SF3">
    <property type="entry name" value="LEUKOTRIENE A-4 HYDROLASE"/>
    <property type="match status" value="1"/>
</dbReference>
<dbReference type="EC" id="3.4.11.2" evidence="4"/>
<dbReference type="SMART" id="SM01263">
    <property type="entry name" value="Leuk-A4-hydro_C"/>
    <property type="match status" value="1"/>
</dbReference>
<evidence type="ECO:0000256" key="15">
    <source>
        <dbReference type="SAM" id="SignalP"/>
    </source>
</evidence>
<proteinExistence type="inferred from homology"/>
<feature type="binding site" evidence="13">
    <location>
        <begin position="590"/>
        <end position="592"/>
    </location>
    <ligand>
        <name>a peptide</name>
        <dbReference type="ChEBI" id="CHEBI:60466"/>
    </ligand>
</feature>
<dbReference type="PANTHER" id="PTHR45726">
    <property type="entry name" value="LEUKOTRIENE A-4 HYDROLASE"/>
    <property type="match status" value="1"/>
</dbReference>
<keyword evidence="8 14" id="KW-0479">Metal-binding</keyword>
<dbReference type="GO" id="GO:0016285">
    <property type="term" value="F:alanyl aminopeptidase activity"/>
    <property type="evidence" value="ECO:0007669"/>
    <property type="project" value="UniProtKB-EC"/>
</dbReference>
<dbReference type="Gene3D" id="2.60.40.1730">
    <property type="entry name" value="tricorn interacting facor f3 domain"/>
    <property type="match status" value="1"/>
</dbReference>
<dbReference type="Gene3D" id="1.25.40.320">
    <property type="entry name" value="Peptidase M1, leukotriene A4 hydrolase/aminopeptidase C-terminal domain"/>
    <property type="match status" value="1"/>
</dbReference>
<dbReference type="SUPFAM" id="SSF48371">
    <property type="entry name" value="ARM repeat"/>
    <property type="match status" value="1"/>
</dbReference>
<comment type="cofactor">
    <cofactor evidence="14">
        <name>Zn(2+)</name>
        <dbReference type="ChEBI" id="CHEBI:29105"/>
    </cofactor>
    <text evidence="14">Binds 1 zinc ion per subunit.</text>
</comment>
<keyword evidence="15" id="KW-0732">Signal</keyword>
<feature type="active site" description="Proton donor" evidence="12">
    <location>
        <position position="418"/>
    </location>
</feature>
<evidence type="ECO:0000256" key="7">
    <source>
        <dbReference type="ARBA" id="ARBA00022670"/>
    </source>
</evidence>
<evidence type="ECO:0000256" key="9">
    <source>
        <dbReference type="ARBA" id="ARBA00022801"/>
    </source>
</evidence>
<evidence type="ECO:0000256" key="10">
    <source>
        <dbReference type="ARBA" id="ARBA00022833"/>
    </source>
</evidence>
<comment type="subcellular location">
    <subcellularLocation>
        <location evidence="2">Cytoplasm</location>
    </subcellularLocation>
</comment>
<evidence type="ECO:0000256" key="11">
    <source>
        <dbReference type="ARBA" id="ARBA00023049"/>
    </source>
</evidence>
<dbReference type="CDD" id="cd09599">
    <property type="entry name" value="M1_LTA4H"/>
    <property type="match status" value="1"/>
</dbReference>
<evidence type="ECO:0000256" key="12">
    <source>
        <dbReference type="PIRSR" id="PIRSR634015-1"/>
    </source>
</evidence>
<feature type="active site" description="Proton acceptor" evidence="12">
    <location>
        <position position="329"/>
    </location>
</feature>
<feature type="domain" description="Peptidase M1 leukotriene A4 hydrolase/aminopeptidase C-terminal" evidence="16">
    <location>
        <begin position="498"/>
        <end position="635"/>
    </location>
</feature>
<feature type="binding site" evidence="14">
    <location>
        <position position="351"/>
    </location>
    <ligand>
        <name>Zn(2+)</name>
        <dbReference type="ChEBI" id="CHEBI:29105"/>
        <note>catalytic</note>
    </ligand>
</feature>
<keyword evidence="11" id="KW-0482">Metalloprotease</keyword>
<evidence type="ECO:0000256" key="5">
    <source>
        <dbReference type="ARBA" id="ARBA00015611"/>
    </source>
</evidence>
<keyword evidence="6" id="KW-0963">Cytoplasm</keyword>
<dbReference type="SUPFAM" id="SSF55486">
    <property type="entry name" value="Metalloproteases ('zincins'), catalytic domain"/>
    <property type="match status" value="1"/>
</dbReference>
<keyword evidence="10 14" id="KW-0862">Zinc</keyword>
<dbReference type="SUPFAM" id="SSF63737">
    <property type="entry name" value="Leukotriene A4 hydrolase N-terminal domain"/>
    <property type="match status" value="1"/>
</dbReference>
<keyword evidence="7" id="KW-0645">Protease</keyword>
<dbReference type="Pfam" id="PF01433">
    <property type="entry name" value="Peptidase_M1"/>
    <property type="match status" value="1"/>
</dbReference>
<dbReference type="EMBL" id="QXDC01000004">
    <property type="protein sequence ID" value="RIA37709.1"/>
    <property type="molecule type" value="Genomic_DNA"/>
</dbReference>
<dbReference type="PROSITE" id="PS51257">
    <property type="entry name" value="PROKAR_LIPOPROTEIN"/>
    <property type="match status" value="1"/>
</dbReference>
<dbReference type="GO" id="GO:0008237">
    <property type="term" value="F:metallopeptidase activity"/>
    <property type="evidence" value="ECO:0007669"/>
    <property type="project" value="UniProtKB-KW"/>
</dbReference>
<dbReference type="InterPro" id="IPR001930">
    <property type="entry name" value="Peptidase_M1"/>
</dbReference>
<keyword evidence="9 17" id="KW-0378">Hydrolase</keyword>
<evidence type="ECO:0000313" key="18">
    <source>
        <dbReference type="Proteomes" id="UP000266568"/>
    </source>
</evidence>
<evidence type="ECO:0000256" key="4">
    <source>
        <dbReference type="ARBA" id="ARBA00012564"/>
    </source>
</evidence>
<protein>
    <recommendedName>
        <fullName evidence="5">Aminopeptidase N</fullName>
        <ecNumber evidence="4">3.4.11.2</ecNumber>
    </recommendedName>
</protein>
<dbReference type="GO" id="GO:0005737">
    <property type="term" value="C:cytoplasm"/>
    <property type="evidence" value="ECO:0007669"/>
    <property type="project" value="UniProtKB-SubCell"/>
</dbReference>
<feature type="binding site" evidence="13">
    <location>
        <begin position="167"/>
        <end position="169"/>
    </location>
    <ligand>
        <name>a peptide</name>
        <dbReference type="ChEBI" id="CHEBI:60466"/>
    </ligand>
</feature>
<keyword evidence="18" id="KW-1185">Reference proteome</keyword>
<dbReference type="InterPro" id="IPR016024">
    <property type="entry name" value="ARM-type_fold"/>
</dbReference>
<dbReference type="Pfam" id="PF09127">
    <property type="entry name" value="Leuk-A4-hydro_C"/>
    <property type="match status" value="1"/>
</dbReference>
<evidence type="ECO:0000256" key="1">
    <source>
        <dbReference type="ARBA" id="ARBA00000098"/>
    </source>
</evidence>
<comment type="caution">
    <text evidence="17">The sequence shown here is derived from an EMBL/GenBank/DDBJ whole genome shotgun (WGS) entry which is preliminary data.</text>
</comment>
<feature type="chain" id="PRO_5017261697" description="Aminopeptidase N" evidence="15">
    <location>
        <begin position="18"/>
        <end position="644"/>
    </location>
</feature>
<evidence type="ECO:0000256" key="8">
    <source>
        <dbReference type="ARBA" id="ARBA00022723"/>
    </source>
</evidence>
<dbReference type="GO" id="GO:0008270">
    <property type="term" value="F:zinc ion binding"/>
    <property type="evidence" value="ECO:0007669"/>
    <property type="project" value="InterPro"/>
</dbReference>
<dbReference type="Proteomes" id="UP000266568">
    <property type="component" value="Unassembled WGS sequence"/>
</dbReference>
<dbReference type="InterPro" id="IPR049980">
    <property type="entry name" value="LTA4H_cat"/>
</dbReference>
<gene>
    <name evidence="17" type="ORF">DFR49_3597</name>
</gene>
<evidence type="ECO:0000256" key="13">
    <source>
        <dbReference type="PIRSR" id="PIRSR634015-2"/>
    </source>
</evidence>
<dbReference type="InterPro" id="IPR015211">
    <property type="entry name" value="Peptidase_M1_C"/>
</dbReference>
<feature type="signal peptide" evidence="15">
    <location>
        <begin position="1"/>
        <end position="17"/>
    </location>
</feature>
<evidence type="ECO:0000256" key="6">
    <source>
        <dbReference type="ARBA" id="ARBA00022490"/>
    </source>
</evidence>
<dbReference type="InterPro" id="IPR038502">
    <property type="entry name" value="M1_LTA-4_hydro/amino_C_sf"/>
</dbReference>
<dbReference type="GO" id="GO:0006508">
    <property type="term" value="P:proteolysis"/>
    <property type="evidence" value="ECO:0007669"/>
    <property type="project" value="UniProtKB-KW"/>
</dbReference>
<feature type="binding site" evidence="13">
    <location>
        <begin position="299"/>
        <end position="304"/>
    </location>
    <ligand>
        <name>a peptide</name>
        <dbReference type="ChEBI" id="CHEBI:60466"/>
    </ligand>
</feature>
<dbReference type="InterPro" id="IPR014782">
    <property type="entry name" value="Peptidase_M1_dom"/>
</dbReference>
<dbReference type="FunFam" id="3.30.2010.30:FF:000001">
    <property type="entry name" value="Leukotriene A(4) hydrolase"/>
    <property type="match status" value="1"/>
</dbReference>
<dbReference type="InterPro" id="IPR027268">
    <property type="entry name" value="Peptidase_M4/M1_CTD_sf"/>
</dbReference>
<reference evidence="17 18" key="1">
    <citation type="submission" date="2018-08" db="EMBL/GenBank/DDBJ databases">
        <title>Genomic Encyclopedia of Type Strains, Phase IV (KMG-IV): sequencing the most valuable type-strain genomes for metagenomic binning, comparative biology and taxonomic classification.</title>
        <authorList>
            <person name="Goeker M."/>
        </authorList>
    </citation>
    <scope>NUCLEOTIDE SEQUENCE [LARGE SCALE GENOMIC DNA]</scope>
    <source>
        <strain evidence="17 18">DSM 25527</strain>
    </source>
</reference>
<dbReference type="InterPro" id="IPR042097">
    <property type="entry name" value="Aminopeptidase_N-like_N_sf"/>
</dbReference>
<sequence>MMALRSIAFLTAAAMLAACGPANDSATKAATAAAPAILATPEGKDVNSYANPLEARVTHVALDLAADFDAHVLSGTATLDIATARDAQKIVLDDNGLVIKGITDANGKALAYQVGARDPIHGAPLTIQLGGARRIVIAYESAPDATALQWMAPEQTLGKKKPYLFTQGEAILNRTWIPTQDSPGIRQTWEARITVPDGLTAVMSGESQSTLGETAPGNRRTFSFGMDKPVAPYLIAMAIGDLRFKAIDDTMGVWSEPAMVDKAAAEFADLGKFMEAAEELYGPYRWGRYDVLVLPPSFPYGGMENPTLTFATPTIIAGDKSLVSVIAHELAHSWSGNLVTNATWDDFWLNEGFTTYAENRIIERVYGPERAAMEADLLWTDMEQAVDEAGGPTSKLTQLHLDLTPDMDPDTATGQIAYDKGATFLRTIEQAVGREKWDAYLKAYFDRHAFQPQTSAGFLADLRANLFKNDAATAQKIGLDQWVYQPGIPANAVHVKSTAFVPIDKAAATFAATGDIAQAPRGVSTQEILRFINQLPRDIGNAKLATLDAAFHWSTTGNSEIRFAWLELAIANHYPPAGASAEDFLTSQGRRKFVAPLFADLMDQPGWGPAVARRLYAKARPGYHPLTVGTIDKIVGWKGADATK</sequence>
<dbReference type="Gene3D" id="1.10.390.10">
    <property type="entry name" value="Neutral Protease Domain 2"/>
    <property type="match status" value="1"/>
</dbReference>
<dbReference type="Gene3D" id="3.30.2010.30">
    <property type="match status" value="1"/>
</dbReference>
<dbReference type="PRINTS" id="PR00756">
    <property type="entry name" value="ALADIPTASE"/>
</dbReference>
<dbReference type="Pfam" id="PF17900">
    <property type="entry name" value="Peptidase_M1_N"/>
    <property type="match status" value="1"/>
</dbReference>
<evidence type="ECO:0000313" key="17">
    <source>
        <dbReference type="EMBL" id="RIA37709.1"/>
    </source>
</evidence>
<evidence type="ECO:0000256" key="3">
    <source>
        <dbReference type="ARBA" id="ARBA00010136"/>
    </source>
</evidence>
<dbReference type="InterPro" id="IPR034015">
    <property type="entry name" value="M1_LTA4H"/>
</dbReference>
<organism evidence="17 18">
    <name type="scientific">Hephaestia caeni</name>
    <dbReference type="NCBI Taxonomy" id="645617"/>
    <lineage>
        <taxon>Bacteria</taxon>
        <taxon>Pseudomonadati</taxon>
        <taxon>Pseudomonadota</taxon>
        <taxon>Alphaproteobacteria</taxon>
        <taxon>Sphingomonadales</taxon>
        <taxon>Sphingomonadaceae</taxon>
        <taxon>Hephaestia</taxon>
    </lineage>
</organism>
<name>A0A397NPV6_9SPHN</name>
<comment type="similarity">
    <text evidence="3">Belongs to the peptidase M1 family.</text>
</comment>
<dbReference type="InterPro" id="IPR045357">
    <property type="entry name" value="Aminopeptidase_N-like_N"/>
</dbReference>
<feature type="binding site" evidence="14">
    <location>
        <position position="332"/>
    </location>
    <ligand>
        <name>Zn(2+)</name>
        <dbReference type="ChEBI" id="CHEBI:29105"/>
        <note>catalytic</note>
    </ligand>
</feature>
<evidence type="ECO:0000256" key="2">
    <source>
        <dbReference type="ARBA" id="ARBA00004496"/>
    </source>
</evidence>
<evidence type="ECO:0000256" key="14">
    <source>
        <dbReference type="PIRSR" id="PIRSR634015-3"/>
    </source>
</evidence>
<dbReference type="AlphaFoldDB" id="A0A397NPV6"/>